<evidence type="ECO:0000313" key="6">
    <source>
        <dbReference type="EMBL" id="KAH6586900.1"/>
    </source>
</evidence>
<feature type="transmembrane region" description="Helical" evidence="5">
    <location>
        <begin position="42"/>
        <end position="65"/>
    </location>
</feature>
<accession>A0ABQ8EV87</accession>
<evidence type="ECO:0000256" key="4">
    <source>
        <dbReference type="ARBA" id="ARBA00023136"/>
    </source>
</evidence>
<keyword evidence="4 5" id="KW-0472">Membrane</keyword>
<dbReference type="SUPFAM" id="SSF103481">
    <property type="entry name" value="Multidrug resistance efflux transporter EmrE"/>
    <property type="match status" value="1"/>
</dbReference>
<protein>
    <recommendedName>
        <fullName evidence="5">GDP-mannose transporter</fullName>
        <shortName evidence="5">GMT</shortName>
    </recommendedName>
</protein>
<name>A0ABQ8EV87_9FUNG</name>
<feature type="transmembrane region" description="Helical" evidence="5">
    <location>
        <begin position="12"/>
        <end position="36"/>
    </location>
</feature>
<dbReference type="PANTHER" id="PTHR11132">
    <property type="entry name" value="SOLUTE CARRIER FAMILY 35"/>
    <property type="match status" value="1"/>
</dbReference>
<gene>
    <name evidence="6" type="ORF">BASA50_000264</name>
</gene>
<comment type="similarity">
    <text evidence="5">Belongs to the TPT transporter family. SLC35D subfamily.</text>
</comment>
<proteinExistence type="inferred from homology"/>
<dbReference type="InterPro" id="IPR037185">
    <property type="entry name" value="EmrE-like"/>
</dbReference>
<dbReference type="Proteomes" id="UP001648503">
    <property type="component" value="Unassembled WGS sequence"/>
</dbReference>
<feature type="transmembrane region" description="Helical" evidence="5">
    <location>
        <begin position="242"/>
        <end position="262"/>
    </location>
</feature>
<keyword evidence="5" id="KW-0813">Transport</keyword>
<comment type="function">
    <text evidence="5">Involved in the import of GDP-mannose from the cytoplasm into the Golgi lumen.</text>
</comment>
<keyword evidence="5" id="KW-0333">Golgi apparatus</keyword>
<keyword evidence="2 5" id="KW-0812">Transmembrane</keyword>
<feature type="transmembrane region" description="Helical" evidence="5">
    <location>
        <begin position="130"/>
        <end position="148"/>
    </location>
</feature>
<evidence type="ECO:0000256" key="2">
    <source>
        <dbReference type="ARBA" id="ARBA00022692"/>
    </source>
</evidence>
<evidence type="ECO:0000313" key="7">
    <source>
        <dbReference type="Proteomes" id="UP001648503"/>
    </source>
</evidence>
<keyword evidence="3 5" id="KW-1133">Transmembrane helix</keyword>
<feature type="transmembrane region" description="Helical" evidence="5">
    <location>
        <begin position="77"/>
        <end position="93"/>
    </location>
</feature>
<sequence length="351" mass="38091">MKILSKAQHAAPVAILSYCGASILMTVTNKLVLSSYDFKLNFLLLTIQSVVTILLLEICAGFGLLKHRPFRISEAKNWFAVSLSLVLMIYTGSKALQFLSIPVFTIFKNLTIILTAYAERFILKGAAVTHLMLVSFALIVLSSIVAGWADISAGAALKDNQVSATVAYGWMAMNCLTTSAFTLLMKGKLKASGFKDFDTVFYNNLLSIPTLVLFSLINELPEATRLYERYYGAESDQYASEFYGLSAGILVSSVAAFAISYSTSWCVRVTSSTTYSMAGALNKLPIAISGMIFFDAVVNVFSILGVFLAFAGGIVYSISKTQQAASLLDTSDSEVSLPLHKDIDTQDDSEK</sequence>
<evidence type="ECO:0000256" key="1">
    <source>
        <dbReference type="ARBA" id="ARBA00004141"/>
    </source>
</evidence>
<keyword evidence="7" id="KW-1185">Reference proteome</keyword>
<dbReference type="InterPro" id="IPR050186">
    <property type="entry name" value="TPT_transporter"/>
</dbReference>
<keyword evidence="5" id="KW-0256">Endoplasmic reticulum</keyword>
<evidence type="ECO:0000256" key="3">
    <source>
        <dbReference type="ARBA" id="ARBA00022989"/>
    </source>
</evidence>
<comment type="caution">
    <text evidence="6">The sequence shown here is derived from an EMBL/GenBank/DDBJ whole genome shotgun (WGS) entry which is preliminary data.</text>
</comment>
<comment type="subcellular location">
    <subcellularLocation>
        <location evidence="5">Golgi apparatus membrane</location>
        <topology evidence="5">Multi-pass membrane protein</topology>
    </subcellularLocation>
    <subcellularLocation>
        <location evidence="5">Cytoplasmic vesicle membrane</location>
        <topology evidence="5">Multi-pass membrane protein</topology>
    </subcellularLocation>
    <subcellularLocation>
        <location evidence="5">Endoplasmic reticulum membrane</location>
        <topology evidence="5">Multi-pass membrane protein</topology>
    </subcellularLocation>
    <subcellularLocation>
        <location evidence="1">Membrane</location>
        <topology evidence="1">Multi-pass membrane protein</topology>
    </subcellularLocation>
</comment>
<dbReference type="EMBL" id="JAFCIX010000570">
    <property type="protein sequence ID" value="KAH6586900.1"/>
    <property type="molecule type" value="Genomic_DNA"/>
</dbReference>
<feature type="transmembrane region" description="Helical" evidence="5">
    <location>
        <begin position="300"/>
        <end position="318"/>
    </location>
</feature>
<dbReference type="NCBIfam" id="TIGR00803">
    <property type="entry name" value="nst"/>
    <property type="match status" value="1"/>
</dbReference>
<keyword evidence="5" id="KW-0968">Cytoplasmic vesicle</keyword>
<comment type="subunit">
    <text evidence="5">Homooligomer.</text>
</comment>
<reference evidence="6 7" key="1">
    <citation type="submission" date="2021-02" db="EMBL/GenBank/DDBJ databases">
        <title>Variation within the Batrachochytrium salamandrivorans European outbreak.</title>
        <authorList>
            <person name="Kelly M."/>
            <person name="Pasmans F."/>
            <person name="Shea T.P."/>
            <person name="Munoz J.F."/>
            <person name="Carranza S."/>
            <person name="Cuomo C.A."/>
            <person name="Martel A."/>
        </authorList>
    </citation>
    <scope>NUCLEOTIDE SEQUENCE [LARGE SCALE GENOMIC DNA]</scope>
    <source>
        <strain evidence="6 7">AMFP18/2</strain>
    </source>
</reference>
<feature type="transmembrane region" description="Helical" evidence="5">
    <location>
        <begin position="199"/>
        <end position="217"/>
    </location>
</feature>
<feature type="transmembrane region" description="Helical" evidence="5">
    <location>
        <begin position="168"/>
        <end position="187"/>
    </location>
</feature>
<evidence type="ECO:0000256" key="5">
    <source>
        <dbReference type="RuleBase" id="RU367097"/>
    </source>
</evidence>
<keyword evidence="5" id="KW-0762">Sugar transport</keyword>
<organism evidence="6 7">
    <name type="scientific">Batrachochytrium salamandrivorans</name>
    <dbReference type="NCBI Taxonomy" id="1357716"/>
    <lineage>
        <taxon>Eukaryota</taxon>
        <taxon>Fungi</taxon>
        <taxon>Fungi incertae sedis</taxon>
        <taxon>Chytridiomycota</taxon>
        <taxon>Chytridiomycota incertae sedis</taxon>
        <taxon>Chytridiomycetes</taxon>
        <taxon>Rhizophydiales</taxon>
        <taxon>Rhizophydiales incertae sedis</taxon>
        <taxon>Batrachochytrium</taxon>
    </lineage>
</organism>